<organism evidence="14 15">
    <name type="scientific">Dendrobium chrysotoxum</name>
    <name type="common">Orchid</name>
    <dbReference type="NCBI Taxonomy" id="161865"/>
    <lineage>
        <taxon>Eukaryota</taxon>
        <taxon>Viridiplantae</taxon>
        <taxon>Streptophyta</taxon>
        <taxon>Embryophyta</taxon>
        <taxon>Tracheophyta</taxon>
        <taxon>Spermatophyta</taxon>
        <taxon>Magnoliopsida</taxon>
        <taxon>Liliopsida</taxon>
        <taxon>Asparagales</taxon>
        <taxon>Orchidaceae</taxon>
        <taxon>Epidendroideae</taxon>
        <taxon>Malaxideae</taxon>
        <taxon>Dendrobiinae</taxon>
        <taxon>Dendrobium</taxon>
    </lineage>
</organism>
<dbReference type="CDD" id="cd07792">
    <property type="entry name" value="ASKHA_NBD_FGGY_GK1-3-like"/>
    <property type="match status" value="1"/>
</dbReference>
<proteinExistence type="inferred from homology"/>
<sequence>MTRGGCIHTSSHSPLWPSYAKLPRALSRTTAFLLFSLFDTLSTPYTAPWEHLTGRLPFVNPSHRLFGLIERQILEEAFHRTESGRGRRKTMTSSESSQDVFIGALDQGTTSTRFIIYNSEAKAIASHQLELTQYYPEAGWVEHDPYEILKSVRVCTAKALEKATADGYNVDGGLKAIGITNQRETTVMWSKSTGLPLYNAIVWMDVRTNLICRRLEKRLTGGKKHFLETCGLPVSTYFSATKILWMIENLYGVKEAIRTGDAMFGTIDTWVIWNLTGGCGSSNHEDKFVRGVHVTDCSNASRTMLMNLKTLEWDRPTLEQLGIPFEILPKIVSNSETIGIIANGWPLSGIPIAGCLGDQHAAMLGQLCLKGQAKSTYGTGAFILLHTGEEIIQSSHGLLSTIAYKLGPNAPTNFALEGSIAIAGAAVQWLRDGLGIIQTAAEIEELAETVVNTGGVYFVPAFNGLFAPWWRDDARGVLIGLTRFTNNGHIARAVLESLCFQVKDVLDSMHKDLGNRGEEKSEGDFLLRVDGGATVNNLLMQTQADFLGSLVVRPADIETTARGAAYAAGLAIGVWTEEQIFSGKNEENSTTFIPNMDGEKRKKMCEAWYEAVSRSFNLAFLSC</sequence>
<dbReference type="Gene3D" id="3.30.420.40">
    <property type="match status" value="2"/>
</dbReference>
<feature type="domain" description="Carbohydrate kinase FGGY N-terminal" evidence="12">
    <location>
        <begin position="102"/>
        <end position="365"/>
    </location>
</feature>
<dbReference type="PANTHER" id="PTHR10196:SF69">
    <property type="entry name" value="GLYCEROL KINASE"/>
    <property type="match status" value="1"/>
</dbReference>
<accession>A0AAV7GPR8</accession>
<dbReference type="FunFam" id="3.30.420.40:FF:000086">
    <property type="entry name" value="Glycerol kinase"/>
    <property type="match status" value="1"/>
</dbReference>
<name>A0AAV7GPR8_DENCH</name>
<dbReference type="PROSITE" id="PS00933">
    <property type="entry name" value="FGGY_KINASES_1"/>
    <property type="match status" value="1"/>
</dbReference>
<comment type="pathway">
    <text evidence="1">Polyol metabolism; glycerol degradation via glycerol kinase pathway; sn-glycerol 3-phosphate from glycerol: step 1/1.</text>
</comment>
<dbReference type="NCBIfam" id="TIGR01311">
    <property type="entry name" value="glycerol_kin"/>
    <property type="match status" value="1"/>
</dbReference>
<dbReference type="EMBL" id="JAGFBR010000012">
    <property type="protein sequence ID" value="KAH0457474.1"/>
    <property type="molecule type" value="Genomic_DNA"/>
</dbReference>
<feature type="domain" description="Carbohydrate kinase FGGY C-terminal" evidence="13">
    <location>
        <begin position="374"/>
        <end position="571"/>
    </location>
</feature>
<keyword evidence="4 11" id="KW-0808">Transferase</keyword>
<dbReference type="GO" id="GO:0005524">
    <property type="term" value="F:ATP binding"/>
    <property type="evidence" value="ECO:0007669"/>
    <property type="project" value="UniProtKB-KW"/>
</dbReference>
<evidence type="ECO:0000256" key="2">
    <source>
        <dbReference type="ARBA" id="ARBA00009156"/>
    </source>
</evidence>
<keyword evidence="15" id="KW-1185">Reference proteome</keyword>
<keyword evidence="5" id="KW-0547">Nucleotide-binding</keyword>
<evidence type="ECO:0000256" key="4">
    <source>
        <dbReference type="ARBA" id="ARBA00022679"/>
    </source>
</evidence>
<dbReference type="InterPro" id="IPR043129">
    <property type="entry name" value="ATPase_NBD"/>
</dbReference>
<dbReference type="EC" id="2.7.1.30" evidence="3"/>
<reference evidence="14 15" key="1">
    <citation type="journal article" date="2021" name="Hortic Res">
        <title>Chromosome-scale assembly of the Dendrobium chrysotoxum genome enhances the understanding of orchid evolution.</title>
        <authorList>
            <person name="Zhang Y."/>
            <person name="Zhang G.Q."/>
            <person name="Zhang D."/>
            <person name="Liu X.D."/>
            <person name="Xu X.Y."/>
            <person name="Sun W.H."/>
            <person name="Yu X."/>
            <person name="Zhu X."/>
            <person name="Wang Z.W."/>
            <person name="Zhao X."/>
            <person name="Zhong W.Y."/>
            <person name="Chen H."/>
            <person name="Yin W.L."/>
            <person name="Huang T."/>
            <person name="Niu S.C."/>
            <person name="Liu Z.J."/>
        </authorList>
    </citation>
    <scope>NUCLEOTIDE SEQUENCE [LARGE SCALE GENOMIC DNA]</scope>
    <source>
        <strain evidence="14">Lindl</strain>
    </source>
</reference>
<evidence type="ECO:0000256" key="6">
    <source>
        <dbReference type="ARBA" id="ARBA00022777"/>
    </source>
</evidence>
<dbReference type="InterPro" id="IPR018485">
    <property type="entry name" value="FGGY_C"/>
</dbReference>
<dbReference type="PROSITE" id="PS00445">
    <property type="entry name" value="FGGY_KINASES_2"/>
    <property type="match status" value="1"/>
</dbReference>
<evidence type="ECO:0000256" key="5">
    <source>
        <dbReference type="ARBA" id="ARBA00022741"/>
    </source>
</evidence>
<dbReference type="PANTHER" id="PTHR10196">
    <property type="entry name" value="SUGAR KINASE"/>
    <property type="match status" value="1"/>
</dbReference>
<dbReference type="AlphaFoldDB" id="A0AAV7GPR8"/>
<dbReference type="Proteomes" id="UP000775213">
    <property type="component" value="Unassembled WGS sequence"/>
</dbReference>
<keyword evidence="6 11" id="KW-0418">Kinase</keyword>
<comment type="caution">
    <text evidence="14">The sequence shown here is derived from an EMBL/GenBank/DDBJ whole genome shotgun (WGS) entry which is preliminary data.</text>
</comment>
<protein>
    <recommendedName>
        <fullName evidence="3">glycerol kinase</fullName>
        <ecNumber evidence="3">2.7.1.30</ecNumber>
    </recommendedName>
    <alternativeName>
        <fullName evidence="9">ATP:glycerol 3-phosphotransferase</fullName>
    </alternativeName>
</protein>
<dbReference type="Pfam" id="PF02782">
    <property type="entry name" value="FGGY_C"/>
    <property type="match status" value="1"/>
</dbReference>
<dbReference type="FunFam" id="3.30.420.40:FF:000007">
    <property type="entry name" value="Glycerol kinase"/>
    <property type="match status" value="1"/>
</dbReference>
<evidence type="ECO:0000256" key="11">
    <source>
        <dbReference type="RuleBase" id="RU003733"/>
    </source>
</evidence>
<keyword evidence="7" id="KW-0319">Glycerol metabolism</keyword>
<evidence type="ECO:0000313" key="15">
    <source>
        <dbReference type="Proteomes" id="UP000775213"/>
    </source>
</evidence>
<dbReference type="GO" id="GO:0004370">
    <property type="term" value="F:glycerol kinase activity"/>
    <property type="evidence" value="ECO:0007669"/>
    <property type="project" value="UniProtKB-EC"/>
</dbReference>
<gene>
    <name evidence="14" type="ORF">IEQ34_012789</name>
</gene>
<evidence type="ECO:0000256" key="1">
    <source>
        <dbReference type="ARBA" id="ARBA00005190"/>
    </source>
</evidence>
<evidence type="ECO:0000256" key="9">
    <source>
        <dbReference type="ARBA" id="ARBA00043149"/>
    </source>
</evidence>
<evidence type="ECO:0000256" key="8">
    <source>
        <dbReference type="ARBA" id="ARBA00022840"/>
    </source>
</evidence>
<keyword evidence="8" id="KW-0067">ATP-binding</keyword>
<comment type="similarity">
    <text evidence="2 11">Belongs to the FGGY kinase family.</text>
</comment>
<dbReference type="InterPro" id="IPR042018">
    <property type="entry name" value="GK1-3_metazoan-type"/>
</dbReference>
<dbReference type="GO" id="GO:0006641">
    <property type="term" value="P:triglyceride metabolic process"/>
    <property type="evidence" value="ECO:0007669"/>
    <property type="project" value="TreeGrafter"/>
</dbReference>
<evidence type="ECO:0000259" key="12">
    <source>
        <dbReference type="Pfam" id="PF00370"/>
    </source>
</evidence>
<dbReference type="GO" id="GO:0005739">
    <property type="term" value="C:mitochondrion"/>
    <property type="evidence" value="ECO:0007669"/>
    <property type="project" value="TreeGrafter"/>
</dbReference>
<dbReference type="GO" id="GO:0046167">
    <property type="term" value="P:glycerol-3-phosphate biosynthetic process"/>
    <property type="evidence" value="ECO:0007669"/>
    <property type="project" value="TreeGrafter"/>
</dbReference>
<dbReference type="Pfam" id="PF00370">
    <property type="entry name" value="FGGY_N"/>
    <property type="match status" value="1"/>
</dbReference>
<evidence type="ECO:0000256" key="10">
    <source>
        <dbReference type="ARBA" id="ARBA00052101"/>
    </source>
</evidence>
<dbReference type="SUPFAM" id="SSF53067">
    <property type="entry name" value="Actin-like ATPase domain"/>
    <property type="match status" value="2"/>
</dbReference>
<dbReference type="InterPro" id="IPR005999">
    <property type="entry name" value="Glycerol_kin"/>
</dbReference>
<evidence type="ECO:0000313" key="14">
    <source>
        <dbReference type="EMBL" id="KAH0457474.1"/>
    </source>
</evidence>
<evidence type="ECO:0000256" key="3">
    <source>
        <dbReference type="ARBA" id="ARBA00012099"/>
    </source>
</evidence>
<comment type="catalytic activity">
    <reaction evidence="10">
        <text>glycerol + ATP = sn-glycerol 3-phosphate + ADP + H(+)</text>
        <dbReference type="Rhea" id="RHEA:21644"/>
        <dbReference type="ChEBI" id="CHEBI:15378"/>
        <dbReference type="ChEBI" id="CHEBI:17754"/>
        <dbReference type="ChEBI" id="CHEBI:30616"/>
        <dbReference type="ChEBI" id="CHEBI:57597"/>
        <dbReference type="ChEBI" id="CHEBI:456216"/>
        <dbReference type="EC" id="2.7.1.30"/>
    </reaction>
</comment>
<dbReference type="InterPro" id="IPR018484">
    <property type="entry name" value="FGGY_N"/>
</dbReference>
<dbReference type="GO" id="GO:0006071">
    <property type="term" value="P:glycerol metabolic process"/>
    <property type="evidence" value="ECO:0007669"/>
    <property type="project" value="UniProtKB-KW"/>
</dbReference>
<dbReference type="NCBIfam" id="NF000756">
    <property type="entry name" value="PRK00047.1"/>
    <property type="match status" value="1"/>
</dbReference>
<evidence type="ECO:0000256" key="7">
    <source>
        <dbReference type="ARBA" id="ARBA00022798"/>
    </source>
</evidence>
<dbReference type="InterPro" id="IPR018483">
    <property type="entry name" value="Carb_kinase_FGGY_CS"/>
</dbReference>
<evidence type="ECO:0000259" key="13">
    <source>
        <dbReference type="Pfam" id="PF02782"/>
    </source>
</evidence>